<proteinExistence type="predicted"/>
<dbReference type="GO" id="GO:0043565">
    <property type="term" value="F:sequence-specific DNA binding"/>
    <property type="evidence" value="ECO:0007669"/>
    <property type="project" value="InterPro"/>
</dbReference>
<keyword evidence="2" id="KW-0238">DNA-binding</keyword>
<sequence length="184" mass="21147">MKVLLVDERFFDFNLLRNCVGDGICSLLDVDMFVTGNEKSAPVQILEPKPDKPVINDASFDVSRRNQQQMILNQAKDYLDNHYMDFDCSLSSVAKSIHISPSYLSLIFKKVVGITFVNYLTLLRINKAKQLLSSTDLMVYEVSTSVGYENYSYFSTVFKKATGLSPREYRLNYHHKEEPCDLYL</sequence>
<evidence type="ECO:0000313" key="6">
    <source>
        <dbReference type="Proteomes" id="UP000095544"/>
    </source>
</evidence>
<evidence type="ECO:0000256" key="3">
    <source>
        <dbReference type="ARBA" id="ARBA00023163"/>
    </source>
</evidence>
<dbReference type="PRINTS" id="PR00032">
    <property type="entry name" value="HTHARAC"/>
</dbReference>
<dbReference type="OrthoDB" id="1974963at2"/>
<dbReference type="Proteomes" id="UP000095544">
    <property type="component" value="Unassembled WGS sequence"/>
</dbReference>
<name>A0A174N4K3_9FIRM</name>
<dbReference type="PROSITE" id="PS00041">
    <property type="entry name" value="HTH_ARAC_FAMILY_1"/>
    <property type="match status" value="1"/>
</dbReference>
<reference evidence="5 6" key="1">
    <citation type="submission" date="2015-09" db="EMBL/GenBank/DDBJ databases">
        <authorList>
            <consortium name="Pathogen Informatics"/>
        </authorList>
    </citation>
    <scope>NUCLEOTIDE SEQUENCE [LARGE SCALE GENOMIC DNA]</scope>
    <source>
        <strain evidence="5 6">2789STDY5834876</strain>
    </source>
</reference>
<organism evidence="5 6">
    <name type="scientific">Faecalicatena contorta</name>
    <dbReference type="NCBI Taxonomy" id="39482"/>
    <lineage>
        <taxon>Bacteria</taxon>
        <taxon>Bacillati</taxon>
        <taxon>Bacillota</taxon>
        <taxon>Clostridia</taxon>
        <taxon>Lachnospirales</taxon>
        <taxon>Lachnospiraceae</taxon>
        <taxon>Faecalicatena</taxon>
    </lineage>
</organism>
<dbReference type="InterPro" id="IPR020449">
    <property type="entry name" value="Tscrpt_reg_AraC-type_HTH"/>
</dbReference>
<dbReference type="InterPro" id="IPR018060">
    <property type="entry name" value="HTH_AraC"/>
</dbReference>
<dbReference type="InterPro" id="IPR009057">
    <property type="entry name" value="Homeodomain-like_sf"/>
</dbReference>
<gene>
    <name evidence="5" type="primary">araC_7</name>
    <name evidence="5" type="ORF">ERS852491_05120</name>
</gene>
<evidence type="ECO:0000256" key="2">
    <source>
        <dbReference type="ARBA" id="ARBA00023125"/>
    </source>
</evidence>
<dbReference type="Gene3D" id="1.10.10.60">
    <property type="entry name" value="Homeodomain-like"/>
    <property type="match status" value="2"/>
</dbReference>
<dbReference type="PANTHER" id="PTHR43280:SF28">
    <property type="entry name" value="HTH-TYPE TRANSCRIPTIONAL ACTIVATOR RHAS"/>
    <property type="match status" value="1"/>
</dbReference>
<evidence type="ECO:0000256" key="1">
    <source>
        <dbReference type="ARBA" id="ARBA00023015"/>
    </source>
</evidence>
<dbReference type="SUPFAM" id="SSF46689">
    <property type="entry name" value="Homeodomain-like"/>
    <property type="match status" value="2"/>
</dbReference>
<dbReference type="STRING" id="39482.ERS852491_05120"/>
<feature type="domain" description="HTH araC/xylS-type" evidence="4">
    <location>
        <begin position="73"/>
        <end position="172"/>
    </location>
</feature>
<protein>
    <submittedName>
        <fullName evidence="5">Arabinose operon regulatory protein</fullName>
    </submittedName>
</protein>
<dbReference type="GO" id="GO:0003700">
    <property type="term" value="F:DNA-binding transcription factor activity"/>
    <property type="evidence" value="ECO:0007669"/>
    <property type="project" value="InterPro"/>
</dbReference>
<dbReference type="InterPro" id="IPR018062">
    <property type="entry name" value="HTH_AraC-typ_CS"/>
</dbReference>
<dbReference type="Pfam" id="PF12833">
    <property type="entry name" value="HTH_18"/>
    <property type="match status" value="1"/>
</dbReference>
<evidence type="ECO:0000259" key="4">
    <source>
        <dbReference type="PROSITE" id="PS01124"/>
    </source>
</evidence>
<dbReference type="RefSeq" id="WP_050639522.1">
    <property type="nucleotide sequence ID" value="NZ_CABKUE010000007.1"/>
</dbReference>
<keyword evidence="3" id="KW-0804">Transcription</keyword>
<dbReference type="EMBL" id="CYZU01000105">
    <property type="protein sequence ID" value="CUP42636.1"/>
    <property type="molecule type" value="Genomic_DNA"/>
</dbReference>
<dbReference type="PROSITE" id="PS01124">
    <property type="entry name" value="HTH_ARAC_FAMILY_2"/>
    <property type="match status" value="1"/>
</dbReference>
<dbReference type="PANTHER" id="PTHR43280">
    <property type="entry name" value="ARAC-FAMILY TRANSCRIPTIONAL REGULATOR"/>
    <property type="match status" value="1"/>
</dbReference>
<evidence type="ECO:0000313" key="5">
    <source>
        <dbReference type="EMBL" id="CUP42636.1"/>
    </source>
</evidence>
<dbReference type="AlphaFoldDB" id="A0A174N4K3"/>
<dbReference type="SMART" id="SM00342">
    <property type="entry name" value="HTH_ARAC"/>
    <property type="match status" value="1"/>
</dbReference>
<keyword evidence="1" id="KW-0805">Transcription regulation</keyword>
<accession>A0A174N4K3</accession>